<evidence type="ECO:0000256" key="1">
    <source>
        <dbReference type="ARBA" id="ARBA00001966"/>
    </source>
</evidence>
<dbReference type="EMBL" id="VJZE01000083">
    <property type="protein sequence ID" value="MPY41153.1"/>
    <property type="molecule type" value="Genomic_DNA"/>
</dbReference>
<dbReference type="GO" id="GO:0046872">
    <property type="term" value="F:metal ion binding"/>
    <property type="evidence" value="ECO:0007669"/>
    <property type="project" value="UniProtKB-KW"/>
</dbReference>
<dbReference type="UniPathway" id="UPA00946"/>
<dbReference type="Gene3D" id="6.10.190.10">
    <property type="match status" value="1"/>
</dbReference>
<dbReference type="InterPro" id="IPR018136">
    <property type="entry name" value="Aconitase_4Fe-4S_BS"/>
</dbReference>
<dbReference type="Pfam" id="PF00330">
    <property type="entry name" value="Aconitase"/>
    <property type="match status" value="1"/>
</dbReference>
<dbReference type="AlphaFoldDB" id="A0A5N8W0W9"/>
<organism evidence="11 12">
    <name type="scientific">Streptomyces phyllanthi</name>
    <dbReference type="NCBI Taxonomy" id="1803180"/>
    <lineage>
        <taxon>Bacteria</taxon>
        <taxon>Bacillati</taxon>
        <taxon>Actinomycetota</taxon>
        <taxon>Actinomycetes</taxon>
        <taxon>Kitasatosporales</taxon>
        <taxon>Streptomycetaceae</taxon>
        <taxon>Streptomyces</taxon>
    </lineage>
</organism>
<evidence type="ECO:0000259" key="10">
    <source>
        <dbReference type="Pfam" id="PF00694"/>
    </source>
</evidence>
<keyword evidence="6 7" id="KW-0456">Lyase</keyword>
<dbReference type="InterPro" id="IPR006249">
    <property type="entry name" value="Aconitase/IRP2"/>
</dbReference>
<protein>
    <recommendedName>
        <fullName evidence="7">Aconitate hydratase</fullName>
        <shortName evidence="7">Aconitase</shortName>
        <ecNumber evidence="7">4.2.1.3</ecNumber>
    </recommendedName>
</protein>
<dbReference type="InterPro" id="IPR015928">
    <property type="entry name" value="Aconitase/3IPM_dehydase_swvl"/>
</dbReference>
<dbReference type="PROSITE" id="PS00450">
    <property type="entry name" value="ACONITASE_1"/>
    <property type="match status" value="1"/>
</dbReference>
<keyword evidence="5 7" id="KW-0411">Iron-sulfur</keyword>
<dbReference type="UniPathway" id="UPA00223">
    <property type="reaction ID" value="UER00718"/>
</dbReference>
<keyword evidence="4 7" id="KW-0408">Iron</keyword>
<evidence type="ECO:0000256" key="7">
    <source>
        <dbReference type="RuleBase" id="RU361275"/>
    </source>
</evidence>
<comment type="catalytic activity">
    <reaction evidence="7">
        <text>citrate = D-threo-isocitrate</text>
        <dbReference type="Rhea" id="RHEA:10336"/>
        <dbReference type="ChEBI" id="CHEBI:15562"/>
        <dbReference type="ChEBI" id="CHEBI:16947"/>
        <dbReference type="EC" id="4.2.1.3"/>
    </reaction>
</comment>
<keyword evidence="12" id="KW-1185">Reference proteome</keyword>
<dbReference type="NCBIfam" id="TIGR01341">
    <property type="entry name" value="aconitase_1"/>
    <property type="match status" value="1"/>
</dbReference>
<dbReference type="GO" id="GO:0003994">
    <property type="term" value="F:aconitate hydratase activity"/>
    <property type="evidence" value="ECO:0007669"/>
    <property type="project" value="UniProtKB-EC"/>
</dbReference>
<accession>A0A5N8W0W9</accession>
<evidence type="ECO:0000256" key="3">
    <source>
        <dbReference type="ARBA" id="ARBA00022723"/>
    </source>
</evidence>
<evidence type="ECO:0000259" key="9">
    <source>
        <dbReference type="Pfam" id="PF00330"/>
    </source>
</evidence>
<evidence type="ECO:0000313" key="11">
    <source>
        <dbReference type="EMBL" id="MPY41153.1"/>
    </source>
</evidence>
<evidence type="ECO:0000256" key="6">
    <source>
        <dbReference type="ARBA" id="ARBA00023239"/>
    </source>
</evidence>
<dbReference type="GO" id="GO:0006099">
    <property type="term" value="P:tricarboxylic acid cycle"/>
    <property type="evidence" value="ECO:0007669"/>
    <property type="project" value="UniProtKB-UniPathway"/>
</dbReference>
<reference evidence="11 12" key="1">
    <citation type="submission" date="2019-07" db="EMBL/GenBank/DDBJ databases">
        <title>New species of Amycolatopsis and Streptomyces.</title>
        <authorList>
            <person name="Duangmal K."/>
            <person name="Teo W.F.A."/>
            <person name="Lipun K."/>
        </authorList>
    </citation>
    <scope>NUCLEOTIDE SEQUENCE [LARGE SCALE GENOMIC DNA]</scope>
    <source>
        <strain evidence="11 12">TISTR 2346</strain>
    </source>
</reference>
<gene>
    <name evidence="11" type="primary">acnA</name>
    <name evidence="11" type="ORF">FNH04_14920</name>
</gene>
<dbReference type="Gene3D" id="3.20.19.10">
    <property type="entry name" value="Aconitase, domain 4"/>
    <property type="match status" value="1"/>
</dbReference>
<dbReference type="RefSeq" id="WP_152784321.1">
    <property type="nucleotide sequence ID" value="NZ_BAABEQ010000041.1"/>
</dbReference>
<comment type="cofactor">
    <cofactor evidence="1">
        <name>[4Fe-4S] cluster</name>
        <dbReference type="ChEBI" id="CHEBI:49883"/>
    </cofactor>
</comment>
<dbReference type="Proteomes" id="UP000326979">
    <property type="component" value="Unassembled WGS sequence"/>
</dbReference>
<dbReference type="PROSITE" id="PS01244">
    <property type="entry name" value="ACONITASE_2"/>
    <property type="match status" value="1"/>
</dbReference>
<evidence type="ECO:0000256" key="4">
    <source>
        <dbReference type="ARBA" id="ARBA00023004"/>
    </source>
</evidence>
<dbReference type="PANTHER" id="PTHR11670">
    <property type="entry name" value="ACONITASE/IRON-RESPONSIVE ELEMENT FAMILY MEMBER"/>
    <property type="match status" value="1"/>
</dbReference>
<dbReference type="InterPro" id="IPR015931">
    <property type="entry name" value="Acnase/IPM_dHydase_lsu_aba_1/3"/>
</dbReference>
<comment type="caution">
    <text evidence="11">The sequence shown here is derived from an EMBL/GenBank/DDBJ whole genome shotgun (WGS) entry which is preliminary data.</text>
</comment>
<dbReference type="PRINTS" id="PR00415">
    <property type="entry name" value="ACONITASE"/>
</dbReference>
<name>A0A5N8W0W9_9ACTN</name>
<dbReference type="GO" id="GO:0051539">
    <property type="term" value="F:4 iron, 4 sulfur cluster binding"/>
    <property type="evidence" value="ECO:0007669"/>
    <property type="project" value="UniProtKB-KW"/>
</dbReference>
<evidence type="ECO:0000256" key="2">
    <source>
        <dbReference type="ARBA" id="ARBA00007185"/>
    </source>
</evidence>
<dbReference type="SUPFAM" id="SSF53732">
    <property type="entry name" value="Aconitase iron-sulfur domain"/>
    <property type="match status" value="1"/>
</dbReference>
<comment type="function">
    <text evidence="7">Catalyzes the isomerization of citrate to isocitrate via cis-aconitate.</text>
</comment>
<dbReference type="FunFam" id="3.20.19.10:FF:000001">
    <property type="entry name" value="Aconitate hydratase"/>
    <property type="match status" value="1"/>
</dbReference>
<dbReference type="NCBIfam" id="NF009520">
    <property type="entry name" value="PRK12881.1"/>
    <property type="match status" value="1"/>
</dbReference>
<dbReference type="Gene3D" id="3.30.499.10">
    <property type="entry name" value="Aconitase, domain 3"/>
    <property type="match status" value="2"/>
</dbReference>
<evidence type="ECO:0000313" key="12">
    <source>
        <dbReference type="Proteomes" id="UP000326979"/>
    </source>
</evidence>
<feature type="region of interest" description="Disordered" evidence="8">
    <location>
        <begin position="384"/>
        <end position="405"/>
    </location>
</feature>
<proteinExistence type="inferred from homology"/>
<comment type="similarity">
    <text evidence="2 7">Belongs to the aconitase/IPM isomerase family.</text>
</comment>
<dbReference type="SUPFAM" id="SSF52016">
    <property type="entry name" value="LeuD/IlvD-like"/>
    <property type="match status" value="1"/>
</dbReference>
<evidence type="ECO:0000256" key="5">
    <source>
        <dbReference type="ARBA" id="ARBA00023014"/>
    </source>
</evidence>
<evidence type="ECO:0000256" key="8">
    <source>
        <dbReference type="SAM" id="MobiDB-lite"/>
    </source>
</evidence>
<dbReference type="Pfam" id="PF00694">
    <property type="entry name" value="Aconitase_C"/>
    <property type="match status" value="1"/>
</dbReference>
<feature type="domain" description="Aconitase/3-isopropylmalate dehydratase large subunit alpha/beta/alpha" evidence="9">
    <location>
        <begin position="64"/>
        <end position="547"/>
    </location>
</feature>
<keyword evidence="7" id="KW-0004">4Fe-4S</keyword>
<sequence length="886" mass="95371">MNADRTAVLTVEGRSYRCRPLDRILPSAELDVLPYAVRVLLENVARRAPESLADVVARARAGSGACEVPVHPNRIMLHDTTCLPALADFAAMRDSVAELGGDPERLQPSIPVDLTVDHSVIVEEYGSADAVERNLLIDFRRNGERYAMVKWAERSVDNFRVVPPGTGIIHQVNMEALARVVWQETPGDGGPPVLHPDLLVATDSHTPMINALGVVGWGVGGLEGQAAMLGEPVTIPYPDVVGVRLTGRLRQGVGATDLALTLTELLRATGVVNKFVEFCGDGVTRLGWAERAAVSNMAPEYGATCVYFPYDDETAAYLRLSGRDEEHVRLVDAYLTAQGLKRTDDRPVPRYDQLLDLDLGTVEPSVAGPDLPHQRLPLSQAPASFRQAAGQATPGSSTAPGTFGEPLPDGPVAIAAITSCTNTANPALIVQAGLLAERAVRAGLTAKPWVKTSLSPGSRVVEEYLREAGLLPALEKTGFHIVGFGCMTCIGNSGPLHPAMEHLAEEGATEPVAVLSGNRNFAGRVNPRISLSYLASPPLVVAYALAGSVLHDFDHEPLGTDHEGRPVLLKDLWPSDGEVAACVAEFVRPEMFRGNAARIRQGTRAWQEIEAPGGVRFPWDPESTYIRRPPHLTRLSAHPPARLRIDRARVLLRLGDNVTTDHISPAGAIPARSTAGQWLTERGVARRDLNQYSTRRSNHEVMLRGAFTNAAVTNLLLDDAGTRVPGPGGHAYTADGARVLPVHRAAPTYREAGYDLVVVAGRAYGAGSSRDWAAKAQALLGVRAVIAQSYERIHRSNLIGMGVLPLEFDEGDDASSYPFTSEGELSFEGLDSLAVGTNRVTLRIRGAAGRHTTAELRLRLFSRQELAYLRHGGILPYVVRRALSAS</sequence>
<dbReference type="EC" id="4.2.1.3" evidence="7"/>
<dbReference type="InterPro" id="IPR036008">
    <property type="entry name" value="Aconitase_4Fe-4S_dom"/>
</dbReference>
<dbReference type="OrthoDB" id="6525321at2"/>
<dbReference type="NCBIfam" id="NF006757">
    <property type="entry name" value="PRK09277.1"/>
    <property type="match status" value="1"/>
</dbReference>
<feature type="domain" description="Aconitase A/isopropylmalate dehydratase small subunit swivel" evidence="10">
    <location>
        <begin position="678"/>
        <end position="810"/>
    </location>
</feature>
<keyword evidence="3" id="KW-0479">Metal-binding</keyword>
<dbReference type="InterPro" id="IPR000573">
    <property type="entry name" value="AconitaseA/IPMdHydase_ssu_swvl"/>
</dbReference>
<dbReference type="InterPro" id="IPR001030">
    <property type="entry name" value="Acoase/IPM_deHydtase_lsu_aba"/>
</dbReference>